<feature type="region of interest" description="Disordered" evidence="1">
    <location>
        <begin position="41"/>
        <end position="105"/>
    </location>
</feature>
<accession>A0A7G1I9K4</accession>
<dbReference type="AlphaFoldDB" id="A0A7G1I9K4"/>
<dbReference type="EMBL" id="AP023343">
    <property type="protein sequence ID" value="BCI87646.1"/>
    <property type="molecule type" value="Genomic_DNA"/>
</dbReference>
<feature type="compositionally biased region" description="Polar residues" evidence="1">
    <location>
        <begin position="50"/>
        <end position="72"/>
    </location>
</feature>
<evidence type="ECO:0000256" key="1">
    <source>
        <dbReference type="SAM" id="MobiDB-lite"/>
    </source>
</evidence>
<feature type="compositionally biased region" description="Polar residues" evidence="1">
    <location>
        <begin position="92"/>
        <end position="105"/>
    </location>
</feature>
<organism evidence="2 3">
    <name type="scientific">Mycobacterium kansasii</name>
    <dbReference type="NCBI Taxonomy" id="1768"/>
    <lineage>
        <taxon>Bacteria</taxon>
        <taxon>Bacillati</taxon>
        <taxon>Actinomycetota</taxon>
        <taxon>Actinomycetes</taxon>
        <taxon>Mycobacteriales</taxon>
        <taxon>Mycobacteriaceae</taxon>
        <taxon>Mycobacterium</taxon>
    </lineage>
</organism>
<name>A0A7G1I9K4_MYCKA</name>
<dbReference type="Proteomes" id="UP000516380">
    <property type="component" value="Chromosome"/>
</dbReference>
<evidence type="ECO:0000313" key="2">
    <source>
        <dbReference type="EMBL" id="BCI87646.1"/>
    </source>
</evidence>
<protein>
    <submittedName>
        <fullName evidence="2">Uncharacterized protein</fullName>
    </submittedName>
</protein>
<proteinExistence type="predicted"/>
<reference evidence="2 3" key="1">
    <citation type="submission" date="2020-07" db="EMBL/GenBank/DDBJ databases">
        <title>Mycobacterium kansasii (former subtype) with zoonotic potential isolated from diseased indoor pet cat, Japan.</title>
        <authorList>
            <person name="Fukano H."/>
            <person name="Terazono T."/>
            <person name="Hoshino Y."/>
        </authorList>
    </citation>
    <scope>NUCLEOTIDE SEQUENCE [LARGE SCALE GENOMIC DNA]</scope>
    <source>
        <strain evidence="2 3">Kuro-I</strain>
    </source>
</reference>
<evidence type="ECO:0000313" key="3">
    <source>
        <dbReference type="Proteomes" id="UP000516380"/>
    </source>
</evidence>
<feature type="compositionally biased region" description="Low complexity" evidence="1">
    <location>
        <begin position="80"/>
        <end position="91"/>
    </location>
</feature>
<gene>
    <name evidence="2" type="ORF">NIIDMKKI_28520</name>
</gene>
<keyword evidence="3" id="KW-1185">Reference proteome</keyword>
<sequence>MAAKYKRFLATERHHDSAICHIATILLTRIATCWRTGEHCVLRDTDGRPSPQSKDAASSAPAMQSTNKLASTPPTPVSPNAAKAGRAGNNRSRQALQFTGPSTSA</sequence>